<dbReference type="InterPro" id="IPR041698">
    <property type="entry name" value="Methyltransf_25"/>
</dbReference>
<dbReference type="EMBL" id="CP030862">
    <property type="protein sequence ID" value="AXE24490.1"/>
    <property type="molecule type" value="Genomic_DNA"/>
</dbReference>
<dbReference type="PANTHER" id="PTHR43591:SF24">
    <property type="entry name" value="2-METHOXY-6-POLYPRENYL-1,4-BENZOQUINOL METHYLASE, MITOCHONDRIAL"/>
    <property type="match status" value="1"/>
</dbReference>
<reference evidence="2 3" key="1">
    <citation type="submission" date="2018-01" db="EMBL/GenBank/DDBJ databases">
        <title>Draft genome Sequence of streptomyces globosus LZH-48.</title>
        <authorList>
            <person name="Ran K."/>
            <person name="Li Z."/>
            <person name="Wei S."/>
            <person name="Dong R."/>
        </authorList>
    </citation>
    <scope>NUCLEOTIDE SEQUENCE [LARGE SCALE GENOMIC DNA]</scope>
    <source>
        <strain evidence="2 3">LZH-48</strain>
    </source>
</reference>
<keyword evidence="2" id="KW-0808">Transferase</keyword>
<dbReference type="GO" id="GO:0008757">
    <property type="term" value="F:S-adenosylmethionine-dependent methyltransferase activity"/>
    <property type="evidence" value="ECO:0007669"/>
    <property type="project" value="InterPro"/>
</dbReference>
<protein>
    <submittedName>
        <fullName evidence="2">SAM-dependent methyltransferase</fullName>
    </submittedName>
</protein>
<dbReference type="SUPFAM" id="SSF53335">
    <property type="entry name" value="S-adenosyl-L-methionine-dependent methyltransferases"/>
    <property type="match status" value="1"/>
</dbReference>
<dbReference type="Pfam" id="PF13649">
    <property type="entry name" value="Methyltransf_25"/>
    <property type="match status" value="1"/>
</dbReference>
<sequence>MSEATDAVAADRALKARHRAMWAMGDYPSVASHVIPEAGAQLVRECGVQRGDSVLDIAAGAGNAAIPAALAGADVVACDLTPELLEIGRQVAAVRGVRLDWREADAEHLPFADGEFDVAMSCFGIMFAPHHQAAADEMVRVCRPGGTIGMSNWTPQGFIGRMFAVMKPYAPPPPPGASPPPLWGDEEHVYELLGDRVTDVEARRLVVRVDAFPEPGSFRTFFKTCYGPTIAVYRSLGEDSDRAAALDRELDALAEEHTRDGVMEWEFLLLTAHRTA</sequence>
<dbReference type="CDD" id="cd02440">
    <property type="entry name" value="AdoMet_MTases"/>
    <property type="match status" value="1"/>
</dbReference>
<keyword evidence="3" id="KW-1185">Reference proteome</keyword>
<dbReference type="AlphaFoldDB" id="A0A344U0R9"/>
<name>A0A344U0R9_9ACTN</name>
<dbReference type="Gene3D" id="3.40.50.150">
    <property type="entry name" value="Vaccinia Virus protein VP39"/>
    <property type="match status" value="1"/>
</dbReference>
<feature type="domain" description="Methyltransferase" evidence="1">
    <location>
        <begin position="54"/>
        <end position="146"/>
    </location>
</feature>
<dbReference type="RefSeq" id="WP_114055679.1">
    <property type="nucleotide sequence ID" value="NZ_CP030862.1"/>
</dbReference>
<accession>A0A344U0R9</accession>
<gene>
    <name evidence="2" type="ORF">C0216_14410</name>
</gene>
<proteinExistence type="predicted"/>
<dbReference type="GO" id="GO:0032259">
    <property type="term" value="P:methylation"/>
    <property type="evidence" value="ECO:0007669"/>
    <property type="project" value="UniProtKB-KW"/>
</dbReference>
<keyword evidence="2" id="KW-0489">Methyltransferase</keyword>
<evidence type="ECO:0000313" key="3">
    <source>
        <dbReference type="Proteomes" id="UP000252004"/>
    </source>
</evidence>
<dbReference type="InterPro" id="IPR029063">
    <property type="entry name" value="SAM-dependent_MTases_sf"/>
</dbReference>
<dbReference type="OrthoDB" id="9795634at2"/>
<dbReference type="KEGG" id="sgz:C0216_14410"/>
<dbReference type="Proteomes" id="UP000252004">
    <property type="component" value="Chromosome"/>
</dbReference>
<organism evidence="2 3">
    <name type="scientific">Streptomyces globosus</name>
    <dbReference type="NCBI Taxonomy" id="68209"/>
    <lineage>
        <taxon>Bacteria</taxon>
        <taxon>Bacillati</taxon>
        <taxon>Actinomycetota</taxon>
        <taxon>Actinomycetes</taxon>
        <taxon>Kitasatosporales</taxon>
        <taxon>Streptomycetaceae</taxon>
        <taxon>Streptomyces</taxon>
    </lineage>
</organism>
<evidence type="ECO:0000259" key="1">
    <source>
        <dbReference type="Pfam" id="PF13649"/>
    </source>
</evidence>
<dbReference type="PANTHER" id="PTHR43591">
    <property type="entry name" value="METHYLTRANSFERASE"/>
    <property type="match status" value="1"/>
</dbReference>
<evidence type="ECO:0000313" key="2">
    <source>
        <dbReference type="EMBL" id="AXE24490.1"/>
    </source>
</evidence>